<dbReference type="SUPFAM" id="SSF109910">
    <property type="entry name" value="YgfY-like"/>
    <property type="match status" value="1"/>
</dbReference>
<dbReference type="PANTHER" id="PTHR12469">
    <property type="entry name" value="PROTEIN EMI5 HOMOLOG, MITOCHONDRIAL"/>
    <property type="match status" value="1"/>
</dbReference>
<accession>A0A7R9AHB2</accession>
<dbReference type="HAMAP" id="MF_03057">
    <property type="entry name" value="SDHAF2"/>
    <property type="match status" value="1"/>
</dbReference>
<dbReference type="GO" id="GO:0006121">
    <property type="term" value="P:mitochondrial electron transport, succinate to ubiquinone"/>
    <property type="evidence" value="ECO:0007669"/>
    <property type="project" value="UniProtKB-UniRule"/>
</dbReference>
<keyword evidence="6" id="KW-1185">Reference proteome</keyword>
<keyword evidence="3 4" id="KW-0143">Chaperone</keyword>
<dbReference type="EMBL" id="LR906512">
    <property type="protein sequence ID" value="CAD7253893.1"/>
    <property type="molecule type" value="Genomic_DNA"/>
</dbReference>
<evidence type="ECO:0000256" key="2">
    <source>
        <dbReference type="ARBA" id="ARBA00023128"/>
    </source>
</evidence>
<proteinExistence type="inferred from homology"/>
<protein>
    <recommendedName>
        <fullName evidence="4">Succinate dehydrogenase assembly factor 2, mitochondrial</fullName>
        <shortName evidence="4">SDH assembly factor 2</shortName>
        <shortName evidence="4">SDHAF2</shortName>
    </recommendedName>
</protein>
<organism evidence="5">
    <name type="scientific">Darwinula stevensoni</name>
    <dbReference type="NCBI Taxonomy" id="69355"/>
    <lineage>
        <taxon>Eukaryota</taxon>
        <taxon>Metazoa</taxon>
        <taxon>Ecdysozoa</taxon>
        <taxon>Arthropoda</taxon>
        <taxon>Crustacea</taxon>
        <taxon>Oligostraca</taxon>
        <taxon>Ostracoda</taxon>
        <taxon>Podocopa</taxon>
        <taxon>Podocopida</taxon>
        <taxon>Darwinulocopina</taxon>
        <taxon>Darwinuloidea</taxon>
        <taxon>Darwinulidae</taxon>
        <taxon>Darwinula</taxon>
    </lineage>
</organism>
<comment type="similarity">
    <text evidence="4">Belongs to the SDHAF2 family.</text>
</comment>
<dbReference type="AlphaFoldDB" id="A0A7R9AHB2"/>
<dbReference type="Proteomes" id="UP000677054">
    <property type="component" value="Unassembled WGS sequence"/>
</dbReference>
<dbReference type="FunFam" id="1.10.150.250:FF:000002">
    <property type="entry name" value="Succinate dehydrogenase assembly factor 2, mitochondrial"/>
    <property type="match status" value="1"/>
</dbReference>
<dbReference type="GO" id="GO:0034553">
    <property type="term" value="P:mitochondrial respiratory chain complex II assembly"/>
    <property type="evidence" value="ECO:0007669"/>
    <property type="project" value="TreeGrafter"/>
</dbReference>
<keyword evidence="2 4" id="KW-0496">Mitochondrion</keyword>
<dbReference type="PANTHER" id="PTHR12469:SF2">
    <property type="entry name" value="SUCCINATE DEHYDROGENASE ASSEMBLY FACTOR 2, MITOCHONDRIAL"/>
    <property type="match status" value="1"/>
</dbReference>
<dbReference type="GO" id="GO:0006099">
    <property type="term" value="P:tricarboxylic acid cycle"/>
    <property type="evidence" value="ECO:0007669"/>
    <property type="project" value="TreeGrafter"/>
</dbReference>
<comment type="subunit">
    <text evidence="4">Interacts with the flavoprotein subunit within the SDH catalytic dimer.</text>
</comment>
<dbReference type="Pfam" id="PF03937">
    <property type="entry name" value="Sdh5"/>
    <property type="match status" value="1"/>
</dbReference>
<evidence type="ECO:0000256" key="3">
    <source>
        <dbReference type="ARBA" id="ARBA00023186"/>
    </source>
</evidence>
<comment type="subcellular location">
    <subcellularLocation>
        <location evidence="1 4">Mitochondrion matrix</location>
    </subcellularLocation>
</comment>
<evidence type="ECO:0000313" key="6">
    <source>
        <dbReference type="Proteomes" id="UP000677054"/>
    </source>
</evidence>
<dbReference type="Gene3D" id="1.10.150.250">
    <property type="entry name" value="Flavinator of succinate dehydrogenase"/>
    <property type="match status" value="1"/>
</dbReference>
<dbReference type="InterPro" id="IPR005631">
    <property type="entry name" value="SDH"/>
</dbReference>
<name>A0A7R9AHB2_9CRUS</name>
<dbReference type="EMBL" id="CAJPEV010006995">
    <property type="protein sequence ID" value="CAG0904514.1"/>
    <property type="molecule type" value="Genomic_DNA"/>
</dbReference>
<evidence type="ECO:0000256" key="1">
    <source>
        <dbReference type="ARBA" id="ARBA00004305"/>
    </source>
</evidence>
<reference evidence="5" key="1">
    <citation type="submission" date="2020-11" db="EMBL/GenBank/DDBJ databases">
        <authorList>
            <person name="Tran Van P."/>
        </authorList>
    </citation>
    <scope>NUCLEOTIDE SEQUENCE</scope>
</reference>
<dbReference type="InterPro" id="IPR028882">
    <property type="entry name" value="SDHAF2"/>
</dbReference>
<dbReference type="InterPro" id="IPR036714">
    <property type="entry name" value="SDH_sf"/>
</dbReference>
<sequence>MNLLNPAHNAPLRRAFLLCLRSIGVPRPCYFSQNIESREPPIPLPKDHNGEPVHQKRARLLYQSRKRGMLENGLLLSTFASKYLNSMTEDELMEYDMMINFPSNDWDLYYWAAGVRPVPPEFNTSIMKKFQEHVKNENREERLAQPDLY</sequence>
<comment type="function">
    <text evidence="4">Plays an essential role in the assembly of succinate dehydrogenase (SDH), an enzyme complex (also referred to as respiratory complex II) that is a component of both the tricarboxylic acid (TCA) cycle and the mitochondrial electron transport chain, and which couples the oxidation of succinate to fumarate with the reduction of ubiquinone (coenzyme Q) to ubiquinol. Required for flavinylation (covalent attachment of FAD) of the flavoprotein subunit of the SDH catalytic dimer.</text>
</comment>
<gene>
    <name evidence="5" type="ORF">DSTB1V02_LOCUS13639</name>
</gene>
<evidence type="ECO:0000256" key="4">
    <source>
        <dbReference type="HAMAP-Rule" id="MF_03057"/>
    </source>
</evidence>
<evidence type="ECO:0000313" key="5">
    <source>
        <dbReference type="EMBL" id="CAD7253893.1"/>
    </source>
</evidence>
<dbReference type="OrthoDB" id="284292at2759"/>
<dbReference type="GO" id="GO:0005759">
    <property type="term" value="C:mitochondrial matrix"/>
    <property type="evidence" value="ECO:0007669"/>
    <property type="project" value="UniProtKB-SubCell"/>
</dbReference>